<reference evidence="1 2" key="1">
    <citation type="submission" date="2023-01" db="EMBL/GenBank/DDBJ databases">
        <title>Complete genome sequence of Roseicyclus marinus strain Dej080120_10.</title>
        <authorList>
            <person name="Ueki S."/>
            <person name="Maruyama F."/>
        </authorList>
    </citation>
    <scope>NUCLEOTIDE SEQUENCE [LARGE SCALE GENOMIC DNA]</scope>
    <source>
        <strain evidence="1 2">Dej080120_10</strain>
    </source>
</reference>
<dbReference type="Gene3D" id="3.40.50.12370">
    <property type="match status" value="1"/>
</dbReference>
<dbReference type="KEGG" id="rmai:MACH21_03570"/>
<evidence type="ECO:0000313" key="2">
    <source>
        <dbReference type="Proteomes" id="UP001337723"/>
    </source>
</evidence>
<organism evidence="1 2">
    <name type="scientific">Roseicyclus marinus</name>
    <dbReference type="NCBI Taxonomy" id="2161673"/>
    <lineage>
        <taxon>Bacteria</taxon>
        <taxon>Pseudomonadati</taxon>
        <taxon>Pseudomonadota</taxon>
        <taxon>Alphaproteobacteria</taxon>
        <taxon>Rhodobacterales</taxon>
        <taxon>Roseobacteraceae</taxon>
        <taxon>Roseicyclus</taxon>
    </lineage>
</organism>
<accession>A0AA48KJK9</accession>
<protein>
    <submittedName>
        <fullName evidence="1">Uncharacterized protein</fullName>
    </submittedName>
</protein>
<evidence type="ECO:0000313" key="1">
    <source>
        <dbReference type="EMBL" id="BDW84180.1"/>
    </source>
</evidence>
<dbReference type="Proteomes" id="UP001337723">
    <property type="component" value="Chromosome"/>
</dbReference>
<name>A0AA48KJK9_9RHOB</name>
<sequence>MQRFGSVLAVLGDGDAPGAICALATDVARADRAALTFVDVIADAAVPDSKIAARRDGLAEAVAAADVVGIAASEALLHGDPAVEVIRMVLREGHDLVLVGEGSGAETVARLLADCPCPVWRVGQGRPAGVVALMPEGDGPEAAGVTRMAEALARVLGGVAPAIARGDAEVRVTAQEVLVGLAHEVARAGAASVLAIKPEGFVSPVTLEAAPQDKDARIAVRGKAKG</sequence>
<gene>
    <name evidence="1" type="ORF">MACH21_03570</name>
</gene>
<keyword evidence="2" id="KW-1185">Reference proteome</keyword>
<proteinExistence type="predicted"/>
<dbReference type="AlphaFoldDB" id="A0AA48KJK9"/>
<dbReference type="EMBL" id="AP027266">
    <property type="protein sequence ID" value="BDW84180.1"/>
    <property type="molecule type" value="Genomic_DNA"/>
</dbReference>
<dbReference type="SUPFAM" id="SSF52402">
    <property type="entry name" value="Adenine nucleotide alpha hydrolases-like"/>
    <property type="match status" value="1"/>
</dbReference>